<sequence length="313" mass="35330">MESGFSTLMKQAAGQQGDTCRERKFVTACYSESASGNVLSPAIIFPRIKFRDHILYGALTGSFGLATPSGWMNGDIFPEVIKHFVKHTNSEKDNPSLLIMDNHESYIDCAKRKRVTILTISPQCSNHLQPLVEPLQCNFQKETWESVHGAVLSFNNGVSKKIDVLNLLECHQRSQKNKTRKDQEDKDDPIADSDSAILANIGKPFVLPAELEVKLVNYVTSMQSIGFGLTVHQVRWTAYRAAEAEGINHPFSRKNEKAGFYWWVNFKKRFNLALTTPENLSLNRASMANRDLLNDFYNKTKNLMDDLNLGDKP</sequence>
<evidence type="ECO:0008006" key="3">
    <source>
        <dbReference type="Google" id="ProtNLM"/>
    </source>
</evidence>
<reference evidence="1 2" key="1">
    <citation type="journal article" date="2022" name="Allergy">
        <title>Genome assembly and annotation of Periplaneta americana reveal a comprehensive cockroach allergen profile.</title>
        <authorList>
            <person name="Wang L."/>
            <person name="Xiong Q."/>
            <person name="Saelim N."/>
            <person name="Wang L."/>
            <person name="Nong W."/>
            <person name="Wan A.T."/>
            <person name="Shi M."/>
            <person name="Liu X."/>
            <person name="Cao Q."/>
            <person name="Hui J.H.L."/>
            <person name="Sookrung N."/>
            <person name="Leung T.F."/>
            <person name="Tungtrongchitr A."/>
            <person name="Tsui S.K.W."/>
        </authorList>
    </citation>
    <scope>NUCLEOTIDE SEQUENCE [LARGE SCALE GENOMIC DNA]</scope>
    <source>
        <strain evidence="1">PWHHKU_190912</strain>
    </source>
</reference>
<proteinExistence type="predicted"/>
<gene>
    <name evidence="1" type="ORF">ANN_26557</name>
</gene>
<evidence type="ECO:0000313" key="1">
    <source>
        <dbReference type="EMBL" id="KAJ4426758.1"/>
    </source>
</evidence>
<keyword evidence="2" id="KW-1185">Reference proteome</keyword>
<protein>
    <recommendedName>
        <fullName evidence="3">DDE-1 domain-containing protein</fullName>
    </recommendedName>
</protein>
<name>A0ABQ8RYJ5_PERAM</name>
<dbReference type="Proteomes" id="UP001148838">
    <property type="component" value="Unassembled WGS sequence"/>
</dbReference>
<comment type="caution">
    <text evidence="1">The sequence shown here is derived from an EMBL/GenBank/DDBJ whole genome shotgun (WGS) entry which is preliminary data.</text>
</comment>
<accession>A0ABQ8RYJ5</accession>
<organism evidence="1 2">
    <name type="scientific">Periplaneta americana</name>
    <name type="common">American cockroach</name>
    <name type="synonym">Blatta americana</name>
    <dbReference type="NCBI Taxonomy" id="6978"/>
    <lineage>
        <taxon>Eukaryota</taxon>
        <taxon>Metazoa</taxon>
        <taxon>Ecdysozoa</taxon>
        <taxon>Arthropoda</taxon>
        <taxon>Hexapoda</taxon>
        <taxon>Insecta</taxon>
        <taxon>Pterygota</taxon>
        <taxon>Neoptera</taxon>
        <taxon>Polyneoptera</taxon>
        <taxon>Dictyoptera</taxon>
        <taxon>Blattodea</taxon>
        <taxon>Blattoidea</taxon>
        <taxon>Blattidae</taxon>
        <taxon>Blattinae</taxon>
        <taxon>Periplaneta</taxon>
    </lineage>
</organism>
<evidence type="ECO:0000313" key="2">
    <source>
        <dbReference type="Proteomes" id="UP001148838"/>
    </source>
</evidence>
<dbReference type="EMBL" id="JAJSOF020000039">
    <property type="protein sequence ID" value="KAJ4426758.1"/>
    <property type="molecule type" value="Genomic_DNA"/>
</dbReference>